<organism evidence="1 2">
    <name type="scientific">Phenylobacterium terrae</name>
    <dbReference type="NCBI Taxonomy" id="2665495"/>
    <lineage>
        <taxon>Bacteria</taxon>
        <taxon>Pseudomonadati</taxon>
        <taxon>Pseudomonadota</taxon>
        <taxon>Alphaproteobacteria</taxon>
        <taxon>Caulobacterales</taxon>
        <taxon>Caulobacteraceae</taxon>
        <taxon>Phenylobacterium</taxon>
    </lineage>
</organism>
<proteinExistence type="predicted"/>
<sequence length="123" mass="13943">MIEVLPAPDHVLAYRLAGHVSAADYDRIIETVEEKLRGHETVGVFADMTGFSDISPEAMMKDFRYSLMKFREWSRFRRAALVTDKAWLKALVSTLDPVIPQVEARAFAPEEREAAMRWAAGES</sequence>
<gene>
    <name evidence="1" type="ORF">ACFSC0_03980</name>
</gene>
<dbReference type="Pfam" id="PF11964">
    <property type="entry name" value="SpoIIAA-like"/>
    <property type="match status" value="1"/>
</dbReference>
<dbReference type="Proteomes" id="UP001597237">
    <property type="component" value="Unassembled WGS sequence"/>
</dbReference>
<name>A0ABW4MY71_9CAUL</name>
<dbReference type="RefSeq" id="WP_377280406.1">
    <property type="nucleotide sequence ID" value="NZ_JBHRSI010000001.1"/>
</dbReference>
<evidence type="ECO:0000313" key="1">
    <source>
        <dbReference type="EMBL" id="MFD1782542.1"/>
    </source>
</evidence>
<dbReference type="InterPro" id="IPR036513">
    <property type="entry name" value="STAS_dom_sf"/>
</dbReference>
<dbReference type="SUPFAM" id="SSF52091">
    <property type="entry name" value="SpoIIaa-like"/>
    <property type="match status" value="1"/>
</dbReference>
<dbReference type="InterPro" id="IPR038396">
    <property type="entry name" value="SpoIIAA-like_sf"/>
</dbReference>
<dbReference type="Gene3D" id="3.40.50.10600">
    <property type="entry name" value="SpoIIaa-like domains"/>
    <property type="match status" value="1"/>
</dbReference>
<comment type="caution">
    <text evidence="1">The sequence shown here is derived from an EMBL/GenBank/DDBJ whole genome shotgun (WGS) entry which is preliminary data.</text>
</comment>
<protein>
    <submittedName>
        <fullName evidence="1">STAS/SEC14 domain-containing protein</fullName>
    </submittedName>
</protein>
<dbReference type="EMBL" id="JBHUEY010000001">
    <property type="protein sequence ID" value="MFD1782542.1"/>
    <property type="molecule type" value="Genomic_DNA"/>
</dbReference>
<accession>A0ABW4MY71</accession>
<dbReference type="InterPro" id="IPR021866">
    <property type="entry name" value="SpoIIAA-like"/>
</dbReference>
<reference evidence="2" key="1">
    <citation type="journal article" date="2019" name="Int. J. Syst. Evol. Microbiol.">
        <title>The Global Catalogue of Microorganisms (GCM) 10K type strain sequencing project: providing services to taxonomists for standard genome sequencing and annotation.</title>
        <authorList>
            <consortium name="The Broad Institute Genomics Platform"/>
            <consortium name="The Broad Institute Genome Sequencing Center for Infectious Disease"/>
            <person name="Wu L."/>
            <person name="Ma J."/>
        </authorList>
    </citation>
    <scope>NUCLEOTIDE SEQUENCE [LARGE SCALE GENOMIC DNA]</scope>
    <source>
        <strain evidence="2">DFY28</strain>
    </source>
</reference>
<keyword evidence="2" id="KW-1185">Reference proteome</keyword>
<evidence type="ECO:0000313" key="2">
    <source>
        <dbReference type="Proteomes" id="UP001597237"/>
    </source>
</evidence>